<feature type="non-terminal residue" evidence="2">
    <location>
        <position position="156"/>
    </location>
</feature>
<protein>
    <submittedName>
        <fullName evidence="2">Uncharacterized protein</fullName>
    </submittedName>
</protein>
<feature type="compositionally biased region" description="Polar residues" evidence="1">
    <location>
        <begin position="1"/>
        <end position="12"/>
    </location>
</feature>
<feature type="region of interest" description="Disordered" evidence="1">
    <location>
        <begin position="1"/>
        <end position="27"/>
    </location>
</feature>
<dbReference type="EMBL" id="GDQN01002354">
    <property type="protein sequence ID" value="JAT88700.1"/>
    <property type="molecule type" value="Transcribed_RNA"/>
</dbReference>
<feature type="compositionally biased region" description="Low complexity" evidence="1">
    <location>
        <begin position="109"/>
        <end position="123"/>
    </location>
</feature>
<organism evidence="2">
    <name type="scientific">Pectinophora gossypiella</name>
    <name type="common">Cotton pink bollworm</name>
    <name type="synonym">Depressaria gossypiella</name>
    <dbReference type="NCBI Taxonomy" id="13191"/>
    <lineage>
        <taxon>Eukaryota</taxon>
        <taxon>Metazoa</taxon>
        <taxon>Ecdysozoa</taxon>
        <taxon>Arthropoda</taxon>
        <taxon>Hexapoda</taxon>
        <taxon>Insecta</taxon>
        <taxon>Pterygota</taxon>
        <taxon>Neoptera</taxon>
        <taxon>Endopterygota</taxon>
        <taxon>Lepidoptera</taxon>
        <taxon>Glossata</taxon>
        <taxon>Ditrysia</taxon>
        <taxon>Gelechioidea</taxon>
        <taxon>Gelechiidae</taxon>
        <taxon>Apatetrinae</taxon>
        <taxon>Pectinophora</taxon>
    </lineage>
</organism>
<reference evidence="2" key="1">
    <citation type="submission" date="2015-09" db="EMBL/GenBank/DDBJ databases">
        <title>De novo assembly of Pectinophora gossypiella (Pink Bollworm) gut transcriptome.</title>
        <authorList>
            <person name="Tassone E.E."/>
        </authorList>
    </citation>
    <scope>NUCLEOTIDE SEQUENCE</scope>
</reference>
<proteinExistence type="predicted"/>
<evidence type="ECO:0000256" key="1">
    <source>
        <dbReference type="SAM" id="MobiDB-lite"/>
    </source>
</evidence>
<feature type="non-terminal residue" evidence="2">
    <location>
        <position position="1"/>
    </location>
</feature>
<sequence>EGSTSQGWSCEQPQALDISASSNKSDYTTISEHTTTDTSIHDDGTGFFICTSCNQCNRNNDSIISVSSSSTSDMDISDESYDSFEHHDGELSPSTSDEEVVIESEVDSTSDQSTFYDSFSDTSSETGYITLRTMYSENHRSFDTERTSDSDMDNDW</sequence>
<dbReference type="AlphaFoldDB" id="A0A1E1WNW6"/>
<gene>
    <name evidence="2" type="ORF">g.16918</name>
</gene>
<accession>A0A1E1WNW6</accession>
<name>A0A1E1WNW6_PECGO</name>
<feature type="region of interest" description="Disordered" evidence="1">
    <location>
        <begin position="104"/>
        <end position="123"/>
    </location>
</feature>
<feature type="region of interest" description="Disordered" evidence="1">
    <location>
        <begin position="64"/>
        <end position="98"/>
    </location>
</feature>
<feature type="compositionally biased region" description="Low complexity" evidence="1">
    <location>
        <begin position="64"/>
        <end position="74"/>
    </location>
</feature>
<dbReference type="OrthoDB" id="8062037at2759"/>
<evidence type="ECO:0000313" key="2">
    <source>
        <dbReference type="EMBL" id="JAT88700.1"/>
    </source>
</evidence>